<dbReference type="InterPro" id="IPR013762">
    <property type="entry name" value="Integrase-like_cat_sf"/>
</dbReference>
<organism evidence="12 13">
    <name type="scientific">Candidatus Gottesmanbacteria bacterium GW2011_GWB1_44_11c</name>
    <dbReference type="NCBI Taxonomy" id="1618447"/>
    <lineage>
        <taxon>Bacteria</taxon>
        <taxon>Candidatus Gottesmaniibacteriota</taxon>
    </lineage>
</organism>
<dbReference type="AlphaFoldDB" id="A0A0G1J1N4"/>
<dbReference type="Gene3D" id="1.10.150.130">
    <property type="match status" value="1"/>
</dbReference>
<keyword evidence="5" id="KW-0229">DNA integration</keyword>
<comment type="caution">
    <text evidence="12">The sequence shown here is derived from an EMBL/GenBank/DDBJ whole genome shotgun (WGS) entry which is preliminary data.</text>
</comment>
<keyword evidence="2" id="KW-0963">Cytoplasm</keyword>
<evidence type="ECO:0000256" key="2">
    <source>
        <dbReference type="ARBA" id="ARBA00022490"/>
    </source>
</evidence>
<dbReference type="GO" id="GO:0003677">
    <property type="term" value="F:DNA binding"/>
    <property type="evidence" value="ECO:0007669"/>
    <property type="project" value="UniProtKB-UniRule"/>
</dbReference>
<evidence type="ECO:0000256" key="1">
    <source>
        <dbReference type="ARBA" id="ARBA00004496"/>
    </source>
</evidence>
<evidence type="ECO:0000259" key="10">
    <source>
        <dbReference type="PROSITE" id="PS51898"/>
    </source>
</evidence>
<sequence>MNLPTLVDQFLEHLEIERNVSHLTIRNYRHYLNRFMDFLSSGSLSSPDREDHDAHRIQWQKVTTSHITLESIRQYRLFLSRYAYEKGITLKRITQNYHLIALRSFLKYCIKRDIPVVSPDRIDLPKAESRSLKFLGRDDVERLLSMPEIGKPDGLRDKAILETLFSTGLRVSELVKLNRDQINFDRKEFGVIGKGRRPRVVFLSDSAVRWLSRYMENRTDMLPPLFIRYGGKKPKDNDRFGESLRLSARSVERSVEKYVKKAKLSMKITPHGLRHSFATDLLSAGADLRAIQEMLGHKNISTTQIYTHITNPQLKKVHERFHRQ</sequence>
<proteinExistence type="predicted"/>
<evidence type="ECO:0000256" key="4">
    <source>
        <dbReference type="ARBA" id="ARBA00022829"/>
    </source>
</evidence>
<keyword evidence="6 9" id="KW-0238">DNA-binding</keyword>
<evidence type="ECO:0000256" key="3">
    <source>
        <dbReference type="ARBA" id="ARBA00022618"/>
    </source>
</evidence>
<dbReference type="InterPro" id="IPR004107">
    <property type="entry name" value="Integrase_SAM-like_N"/>
</dbReference>
<evidence type="ECO:0000256" key="6">
    <source>
        <dbReference type="ARBA" id="ARBA00023125"/>
    </source>
</evidence>
<evidence type="ECO:0000259" key="11">
    <source>
        <dbReference type="PROSITE" id="PS51900"/>
    </source>
</evidence>
<feature type="domain" description="Core-binding (CB)" evidence="11">
    <location>
        <begin position="1"/>
        <end position="110"/>
    </location>
</feature>
<dbReference type="PANTHER" id="PTHR30349:SF77">
    <property type="entry name" value="TYROSINE RECOMBINASE XERC"/>
    <property type="match status" value="1"/>
</dbReference>
<evidence type="ECO:0000313" key="13">
    <source>
        <dbReference type="Proteomes" id="UP000034617"/>
    </source>
</evidence>
<dbReference type="Proteomes" id="UP000034617">
    <property type="component" value="Unassembled WGS sequence"/>
</dbReference>
<dbReference type="GO" id="GO:0006310">
    <property type="term" value="P:DNA recombination"/>
    <property type="evidence" value="ECO:0007669"/>
    <property type="project" value="UniProtKB-KW"/>
</dbReference>
<keyword evidence="7" id="KW-0233">DNA recombination</keyword>
<gene>
    <name evidence="12" type="ORF">UW22_C0015G0002</name>
</gene>
<keyword evidence="3" id="KW-0132">Cell division</keyword>
<evidence type="ECO:0000256" key="7">
    <source>
        <dbReference type="ARBA" id="ARBA00023172"/>
    </source>
</evidence>
<dbReference type="EMBL" id="LCHM01000015">
    <property type="protein sequence ID" value="KKT37992.1"/>
    <property type="molecule type" value="Genomic_DNA"/>
</dbReference>
<dbReference type="SUPFAM" id="SSF56349">
    <property type="entry name" value="DNA breaking-rejoining enzymes"/>
    <property type="match status" value="1"/>
</dbReference>
<keyword evidence="4" id="KW-0159">Chromosome partition</keyword>
<dbReference type="Gene3D" id="1.10.443.10">
    <property type="entry name" value="Intergrase catalytic core"/>
    <property type="match status" value="1"/>
</dbReference>
<comment type="subcellular location">
    <subcellularLocation>
        <location evidence="1">Cytoplasm</location>
    </subcellularLocation>
</comment>
<dbReference type="Pfam" id="PF00589">
    <property type="entry name" value="Phage_integrase"/>
    <property type="match status" value="1"/>
</dbReference>
<name>A0A0G1J1N4_9BACT</name>
<dbReference type="GO" id="GO:0007059">
    <property type="term" value="P:chromosome segregation"/>
    <property type="evidence" value="ECO:0007669"/>
    <property type="project" value="UniProtKB-KW"/>
</dbReference>
<evidence type="ECO:0000256" key="8">
    <source>
        <dbReference type="ARBA" id="ARBA00023306"/>
    </source>
</evidence>
<dbReference type="PROSITE" id="PS51900">
    <property type="entry name" value="CB"/>
    <property type="match status" value="1"/>
</dbReference>
<feature type="domain" description="Tyr recombinase" evidence="10">
    <location>
        <begin position="130"/>
        <end position="319"/>
    </location>
</feature>
<dbReference type="CDD" id="cd00798">
    <property type="entry name" value="INT_XerDC_C"/>
    <property type="match status" value="1"/>
</dbReference>
<dbReference type="PANTHER" id="PTHR30349">
    <property type="entry name" value="PHAGE INTEGRASE-RELATED"/>
    <property type="match status" value="1"/>
</dbReference>
<dbReference type="GO" id="GO:0005737">
    <property type="term" value="C:cytoplasm"/>
    <property type="evidence" value="ECO:0007669"/>
    <property type="project" value="UniProtKB-SubCell"/>
</dbReference>
<evidence type="ECO:0000256" key="9">
    <source>
        <dbReference type="PROSITE-ProRule" id="PRU01248"/>
    </source>
</evidence>
<dbReference type="GO" id="GO:0015074">
    <property type="term" value="P:DNA integration"/>
    <property type="evidence" value="ECO:0007669"/>
    <property type="project" value="UniProtKB-KW"/>
</dbReference>
<dbReference type="Pfam" id="PF02899">
    <property type="entry name" value="Phage_int_SAM_1"/>
    <property type="match status" value="1"/>
</dbReference>
<protein>
    <submittedName>
        <fullName evidence="12">Site-specific recombinase XerD</fullName>
    </submittedName>
</protein>
<dbReference type="InterPro" id="IPR002104">
    <property type="entry name" value="Integrase_catalytic"/>
</dbReference>
<dbReference type="InterPro" id="IPR050090">
    <property type="entry name" value="Tyrosine_recombinase_XerCD"/>
</dbReference>
<dbReference type="GO" id="GO:0051301">
    <property type="term" value="P:cell division"/>
    <property type="evidence" value="ECO:0007669"/>
    <property type="project" value="UniProtKB-KW"/>
</dbReference>
<dbReference type="PROSITE" id="PS51898">
    <property type="entry name" value="TYR_RECOMBINASE"/>
    <property type="match status" value="1"/>
</dbReference>
<evidence type="ECO:0000313" key="12">
    <source>
        <dbReference type="EMBL" id="KKT37992.1"/>
    </source>
</evidence>
<dbReference type="InterPro" id="IPR011010">
    <property type="entry name" value="DNA_brk_join_enz"/>
</dbReference>
<reference evidence="12 13" key="1">
    <citation type="journal article" date="2015" name="Nature">
        <title>rRNA introns, odd ribosomes, and small enigmatic genomes across a large radiation of phyla.</title>
        <authorList>
            <person name="Brown C.T."/>
            <person name="Hug L.A."/>
            <person name="Thomas B.C."/>
            <person name="Sharon I."/>
            <person name="Castelle C.J."/>
            <person name="Singh A."/>
            <person name="Wilkins M.J."/>
            <person name="Williams K.H."/>
            <person name="Banfield J.F."/>
        </authorList>
    </citation>
    <scope>NUCLEOTIDE SEQUENCE [LARGE SCALE GENOMIC DNA]</scope>
</reference>
<keyword evidence="8" id="KW-0131">Cell cycle</keyword>
<accession>A0A0G1J1N4</accession>
<dbReference type="InterPro" id="IPR010998">
    <property type="entry name" value="Integrase_recombinase_N"/>
</dbReference>
<dbReference type="InterPro" id="IPR044068">
    <property type="entry name" value="CB"/>
</dbReference>
<evidence type="ECO:0000256" key="5">
    <source>
        <dbReference type="ARBA" id="ARBA00022908"/>
    </source>
</evidence>